<dbReference type="AlphaFoldDB" id="A0A368XSG5"/>
<protein>
    <recommendedName>
        <fullName evidence="3">DUF177 domain-containing protein</fullName>
    </recommendedName>
</protein>
<keyword evidence="2" id="KW-1185">Reference proteome</keyword>
<evidence type="ECO:0000313" key="2">
    <source>
        <dbReference type="Proteomes" id="UP000252585"/>
    </source>
</evidence>
<evidence type="ECO:0000313" key="1">
    <source>
        <dbReference type="EMBL" id="RCW70815.1"/>
    </source>
</evidence>
<dbReference type="Proteomes" id="UP000252585">
    <property type="component" value="Unassembled WGS sequence"/>
</dbReference>
<comment type="caution">
    <text evidence="1">The sequence shown here is derived from an EMBL/GenBank/DDBJ whole genome shotgun (WGS) entry which is preliminary data.</text>
</comment>
<dbReference type="EMBL" id="QPJJ01000006">
    <property type="protein sequence ID" value="RCW70815.1"/>
    <property type="molecule type" value="Genomic_DNA"/>
</dbReference>
<organism evidence="1 2">
    <name type="scientific">Saliterribacillus persicus</name>
    <dbReference type="NCBI Taxonomy" id="930114"/>
    <lineage>
        <taxon>Bacteria</taxon>
        <taxon>Bacillati</taxon>
        <taxon>Bacillota</taxon>
        <taxon>Bacilli</taxon>
        <taxon>Bacillales</taxon>
        <taxon>Bacillaceae</taxon>
        <taxon>Saliterribacillus</taxon>
    </lineage>
</organism>
<accession>A0A368XSG5</accession>
<dbReference type="RefSeq" id="WP_114352805.1">
    <property type="nucleotide sequence ID" value="NZ_QPJJ01000006.1"/>
</dbReference>
<name>A0A368XSG5_9BACI</name>
<gene>
    <name evidence="1" type="ORF">DFR57_106215</name>
</gene>
<proteinExistence type="predicted"/>
<dbReference type="OrthoDB" id="9790372at2"/>
<dbReference type="InterPro" id="IPR003772">
    <property type="entry name" value="YceD"/>
</dbReference>
<sequence>MKFYLQKIRQSGSEPFIFDEKIDISDIKDLPNDIRHIDPVHVKGQGRMERDEIVFQFQIVGSMILPCARTLVDVPFPFSIDVEERFTTKSYVEEDEDSDIHPVLGEVIDLTPYIKEHVILVMPMRVFADDKVVQDHMLKQGEGWEVISEEKSNDKIDPRLKKLEALLDDNQED</sequence>
<evidence type="ECO:0008006" key="3">
    <source>
        <dbReference type="Google" id="ProtNLM"/>
    </source>
</evidence>
<reference evidence="1 2" key="1">
    <citation type="submission" date="2018-07" db="EMBL/GenBank/DDBJ databases">
        <title>Genomic Encyclopedia of Type Strains, Phase IV (KMG-IV): sequencing the most valuable type-strain genomes for metagenomic binning, comparative biology and taxonomic classification.</title>
        <authorList>
            <person name="Goeker M."/>
        </authorList>
    </citation>
    <scope>NUCLEOTIDE SEQUENCE [LARGE SCALE GENOMIC DNA]</scope>
    <source>
        <strain evidence="1 2">DSM 27696</strain>
    </source>
</reference>
<dbReference type="Pfam" id="PF02620">
    <property type="entry name" value="YceD"/>
    <property type="match status" value="1"/>
</dbReference>